<reference evidence="12" key="2">
    <citation type="submission" date="2020-05" db="UniProtKB">
        <authorList>
            <consortium name="EnsemblMetazoa"/>
        </authorList>
    </citation>
    <scope>IDENTIFICATION</scope>
    <source>
        <strain evidence="12">MINIMUS1</strain>
    </source>
</reference>
<organism evidence="12 13">
    <name type="scientific">Anopheles minimus</name>
    <dbReference type="NCBI Taxonomy" id="112268"/>
    <lineage>
        <taxon>Eukaryota</taxon>
        <taxon>Metazoa</taxon>
        <taxon>Ecdysozoa</taxon>
        <taxon>Arthropoda</taxon>
        <taxon>Hexapoda</taxon>
        <taxon>Insecta</taxon>
        <taxon>Pterygota</taxon>
        <taxon>Neoptera</taxon>
        <taxon>Endopterygota</taxon>
        <taxon>Diptera</taxon>
        <taxon>Nematocera</taxon>
        <taxon>Culicoidea</taxon>
        <taxon>Culicidae</taxon>
        <taxon>Anophelinae</taxon>
        <taxon>Anopheles</taxon>
    </lineage>
</organism>
<dbReference type="SUPFAM" id="SSF51430">
    <property type="entry name" value="NAD(P)-linked oxidoreductase"/>
    <property type="match status" value="1"/>
</dbReference>
<evidence type="ECO:0000256" key="6">
    <source>
        <dbReference type="ARBA" id="ARBA00022857"/>
    </source>
</evidence>
<dbReference type="GO" id="GO:1901379">
    <property type="term" value="P:regulation of potassium ion transmembrane transport"/>
    <property type="evidence" value="ECO:0007669"/>
    <property type="project" value="TreeGrafter"/>
</dbReference>
<feature type="domain" description="NADP-dependent oxidoreductase" evidence="11">
    <location>
        <begin position="368"/>
        <end position="677"/>
    </location>
</feature>
<protein>
    <recommendedName>
        <fullName evidence="11">NADP-dependent oxidoreductase domain-containing protein</fullName>
    </recommendedName>
</protein>
<dbReference type="STRING" id="112268.A0A182W8H9"/>
<evidence type="ECO:0000256" key="10">
    <source>
        <dbReference type="SAM" id="MobiDB-lite"/>
    </source>
</evidence>
<dbReference type="PANTHER" id="PTHR43150">
    <property type="entry name" value="HYPERKINETIC, ISOFORM M"/>
    <property type="match status" value="1"/>
</dbReference>
<evidence type="ECO:0000259" key="11">
    <source>
        <dbReference type="Pfam" id="PF00248"/>
    </source>
</evidence>
<dbReference type="Pfam" id="PF00248">
    <property type="entry name" value="Aldo_ket_red"/>
    <property type="match status" value="1"/>
</dbReference>
<evidence type="ECO:0000256" key="3">
    <source>
        <dbReference type="ARBA" id="ARBA00022448"/>
    </source>
</evidence>
<feature type="region of interest" description="Disordered" evidence="10">
    <location>
        <begin position="66"/>
        <end position="107"/>
    </location>
</feature>
<keyword evidence="5" id="KW-0633">Potassium transport</keyword>
<dbReference type="EnsemblMetazoa" id="AMIN006653-RA">
    <property type="protein sequence ID" value="AMIN006653-PA"/>
    <property type="gene ID" value="AMIN006653"/>
</dbReference>
<evidence type="ECO:0000256" key="9">
    <source>
        <dbReference type="ARBA" id="ARBA00023065"/>
    </source>
</evidence>
<evidence type="ECO:0000256" key="2">
    <source>
        <dbReference type="ARBA" id="ARBA00006515"/>
    </source>
</evidence>
<feature type="region of interest" description="Disordered" evidence="10">
    <location>
        <begin position="271"/>
        <end position="292"/>
    </location>
</feature>
<dbReference type="VEuPathDB" id="VectorBase:AMIN006653"/>
<dbReference type="PANTHER" id="PTHR43150:SF2">
    <property type="entry name" value="HYPERKINETIC, ISOFORM M"/>
    <property type="match status" value="1"/>
</dbReference>
<dbReference type="GO" id="GO:0044325">
    <property type="term" value="F:transmembrane transporter binding"/>
    <property type="evidence" value="ECO:0007669"/>
    <property type="project" value="TreeGrafter"/>
</dbReference>
<feature type="compositionally biased region" description="Low complexity" evidence="10">
    <location>
        <begin position="164"/>
        <end position="174"/>
    </location>
</feature>
<dbReference type="Gene3D" id="3.20.20.100">
    <property type="entry name" value="NADP-dependent oxidoreductase domain"/>
    <property type="match status" value="1"/>
</dbReference>
<keyword evidence="7" id="KW-0630">Potassium</keyword>
<evidence type="ECO:0000313" key="12">
    <source>
        <dbReference type="EnsemblMetazoa" id="AMIN006653-PA"/>
    </source>
</evidence>
<accession>A0A182W8H9</accession>
<feature type="compositionally biased region" description="Low complexity" evidence="10">
    <location>
        <begin position="191"/>
        <end position="201"/>
    </location>
</feature>
<dbReference type="AlphaFoldDB" id="A0A182W8H9"/>
<feature type="region of interest" description="Disordered" evidence="10">
    <location>
        <begin position="184"/>
        <end position="203"/>
    </location>
</feature>
<comment type="subcellular location">
    <subcellularLocation>
        <location evidence="1">Cytoplasm</location>
    </subcellularLocation>
</comment>
<keyword evidence="8" id="KW-0560">Oxidoreductase</keyword>
<evidence type="ECO:0000256" key="1">
    <source>
        <dbReference type="ARBA" id="ARBA00004496"/>
    </source>
</evidence>
<dbReference type="GO" id="GO:0005737">
    <property type="term" value="C:cytoplasm"/>
    <property type="evidence" value="ECO:0007669"/>
    <property type="project" value="UniProtKB-SubCell"/>
</dbReference>
<dbReference type="Proteomes" id="UP000075920">
    <property type="component" value="Unassembled WGS sequence"/>
</dbReference>
<dbReference type="InterPro" id="IPR036812">
    <property type="entry name" value="NAD(P)_OxRdtase_dom_sf"/>
</dbReference>
<evidence type="ECO:0000256" key="4">
    <source>
        <dbReference type="ARBA" id="ARBA00022490"/>
    </source>
</evidence>
<feature type="region of interest" description="Disordered" evidence="10">
    <location>
        <begin position="126"/>
        <end position="179"/>
    </location>
</feature>
<name>A0A182W8H9_9DIPT</name>
<comment type="similarity">
    <text evidence="2">Belongs to the shaker potassium channel beta subunit family.</text>
</comment>
<dbReference type="InterPro" id="IPR005983">
    <property type="entry name" value="K_chnl_volt-dep_bsu_KCNAB"/>
</dbReference>
<dbReference type="GO" id="GO:0015459">
    <property type="term" value="F:potassium channel regulator activity"/>
    <property type="evidence" value="ECO:0007669"/>
    <property type="project" value="TreeGrafter"/>
</dbReference>
<dbReference type="InterPro" id="IPR005399">
    <property type="entry name" value="K_chnl_volt-dep_bsu_KCNAB-rel"/>
</dbReference>
<evidence type="ECO:0000256" key="7">
    <source>
        <dbReference type="ARBA" id="ARBA00022958"/>
    </source>
</evidence>
<dbReference type="InterPro" id="IPR023210">
    <property type="entry name" value="NADP_OxRdtase_dom"/>
</dbReference>
<keyword evidence="4" id="KW-0963">Cytoplasm</keyword>
<dbReference type="GO" id="GO:0005249">
    <property type="term" value="F:voltage-gated potassium channel activity"/>
    <property type="evidence" value="ECO:0007669"/>
    <property type="project" value="InterPro"/>
</dbReference>
<dbReference type="NCBIfam" id="TIGR01293">
    <property type="entry name" value="Kv_beta"/>
    <property type="match status" value="1"/>
</dbReference>
<feature type="compositionally biased region" description="Basic and acidic residues" evidence="10">
    <location>
        <begin position="75"/>
        <end position="107"/>
    </location>
</feature>
<reference evidence="13" key="1">
    <citation type="submission" date="2013-03" db="EMBL/GenBank/DDBJ databases">
        <title>The Genome Sequence of Anopheles minimus MINIMUS1.</title>
        <authorList>
            <consortium name="The Broad Institute Genomics Platform"/>
            <person name="Neafsey D.E."/>
            <person name="Walton C."/>
            <person name="Walker B."/>
            <person name="Young S.K."/>
            <person name="Zeng Q."/>
            <person name="Gargeya S."/>
            <person name="Fitzgerald M."/>
            <person name="Haas B."/>
            <person name="Abouelleil A."/>
            <person name="Allen A.W."/>
            <person name="Alvarado L."/>
            <person name="Arachchi H.M."/>
            <person name="Berlin A.M."/>
            <person name="Chapman S.B."/>
            <person name="Gainer-Dewar J."/>
            <person name="Goldberg J."/>
            <person name="Griggs A."/>
            <person name="Gujja S."/>
            <person name="Hansen M."/>
            <person name="Howarth C."/>
            <person name="Imamovic A."/>
            <person name="Ireland A."/>
            <person name="Larimer J."/>
            <person name="McCowan C."/>
            <person name="Murphy C."/>
            <person name="Pearson M."/>
            <person name="Poon T.W."/>
            <person name="Priest M."/>
            <person name="Roberts A."/>
            <person name="Saif S."/>
            <person name="Shea T."/>
            <person name="Sisk P."/>
            <person name="Sykes S."/>
            <person name="Wortman J."/>
            <person name="Nusbaum C."/>
            <person name="Birren B."/>
        </authorList>
    </citation>
    <scope>NUCLEOTIDE SEQUENCE [LARGE SCALE GENOMIC DNA]</scope>
    <source>
        <strain evidence="13">MINIMUS1</strain>
    </source>
</reference>
<evidence type="ECO:0000256" key="5">
    <source>
        <dbReference type="ARBA" id="ARBA00022538"/>
    </source>
</evidence>
<evidence type="ECO:0000313" key="13">
    <source>
        <dbReference type="Proteomes" id="UP000075920"/>
    </source>
</evidence>
<keyword evidence="13" id="KW-1185">Reference proteome</keyword>
<keyword evidence="6" id="KW-0521">NADP</keyword>
<dbReference type="GO" id="GO:0016491">
    <property type="term" value="F:oxidoreductase activity"/>
    <property type="evidence" value="ECO:0007669"/>
    <property type="project" value="UniProtKB-KW"/>
</dbReference>
<dbReference type="CDD" id="cd19142">
    <property type="entry name" value="AKR_AKR6B1"/>
    <property type="match status" value="1"/>
</dbReference>
<evidence type="ECO:0000256" key="8">
    <source>
        <dbReference type="ARBA" id="ARBA00023002"/>
    </source>
</evidence>
<keyword evidence="3" id="KW-0813">Transport</keyword>
<keyword evidence="9" id="KW-0406">Ion transport</keyword>
<dbReference type="GO" id="GO:0008076">
    <property type="term" value="C:voltage-gated potassium channel complex"/>
    <property type="evidence" value="ECO:0007669"/>
    <property type="project" value="TreeGrafter"/>
</dbReference>
<dbReference type="PRINTS" id="PR01577">
    <property type="entry name" value="KCNABCHANNEL"/>
</dbReference>
<sequence length="693" mass="77122">MLQKVTVLWRMRAYHFLGKLRSQETFRWSVGGSGLLENFSRLFWPETKLLNIKLAHQFWFSFPPPGASGGSSSRQADEEKAKERQKNESSDREQHHKQQKLDAANCKREAREIRQLDNELLNQRRAQERERQAQLGSERQAAALAAATTVGPGGTTSPPPPPTAAATPSSNSSGDRGFRQTEPFYAESSITTTPGRTPPTTIAEEKSPVLVPGVKTPLLEDTPFGGTNLTLMETLQNSTAAVTPKEEEQRNSGLVAATSHKTLQEKGALAETSQMQDFPKGRQDSTESEISTIYSQSQSDACHKMMCRAPIASLDCMEEFSGTTAQLDFGRSTSLGSNPAIQIRSNATTTPGLRYKNLGKSGLRVSNVGLGTWPIFSPGVSEEQAEAILRLAVDSGINLFDLSEAHSGTRAEIELGKIIQKAGWKRTSFVITTKIYWSTKSEERGLSRKHIIESVQASLQRLQLPYIDVILVHKADSMCPMEEIVRAMNYVISQGWSMYWGTARWSPVEIMEAYTNCRQFNCVTPIVEQSEYHMFCREKAELYLPEMYNKIGVGFMAWGPLSMCLGDAQNGEKLWIPKGSLKSKSQSYSWIEDEVNKEDPQDEARRLYDKARDISNLAEKLGCNAVQLSIAWSLKHEPVQCLLLGATSPEQLHQSLQALQLLPRLSTGVMLEIERILENKPVRPPPISTLALR</sequence>
<proteinExistence type="inferred from homology"/>
<feature type="compositionally biased region" description="Low complexity" evidence="10">
    <location>
        <begin position="141"/>
        <end position="150"/>
    </location>
</feature>